<organism evidence="2">
    <name type="scientific">Panstrongylus lignarius</name>
    <dbReference type="NCBI Taxonomy" id="156445"/>
    <lineage>
        <taxon>Eukaryota</taxon>
        <taxon>Metazoa</taxon>
        <taxon>Ecdysozoa</taxon>
        <taxon>Arthropoda</taxon>
        <taxon>Hexapoda</taxon>
        <taxon>Insecta</taxon>
        <taxon>Pterygota</taxon>
        <taxon>Neoptera</taxon>
        <taxon>Paraneoptera</taxon>
        <taxon>Hemiptera</taxon>
        <taxon>Heteroptera</taxon>
        <taxon>Panheteroptera</taxon>
        <taxon>Cimicomorpha</taxon>
        <taxon>Reduviidae</taxon>
        <taxon>Triatominae</taxon>
        <taxon>Panstrongylus</taxon>
    </lineage>
</organism>
<feature type="chain" id="PRO_5012713982" evidence="1">
    <location>
        <begin position="21"/>
        <end position="74"/>
    </location>
</feature>
<dbReference type="EMBL" id="GFTR01000536">
    <property type="protein sequence ID" value="JAW15890.1"/>
    <property type="molecule type" value="Transcribed_RNA"/>
</dbReference>
<reference evidence="2" key="1">
    <citation type="journal article" date="2018" name="PLoS Negl. Trop. Dis.">
        <title>An insight into the salivary gland and fat body transcriptome of Panstrongylus lignarius (Hemiptera: Heteroptera), the main vector of Chagas disease in Peru.</title>
        <authorList>
            <person name="Nevoa J.C."/>
            <person name="Mendes M.T."/>
            <person name="da Silva M.V."/>
            <person name="Soares S.C."/>
            <person name="Oliveira C.J.F."/>
            <person name="Ribeiro J.M.C."/>
        </authorList>
    </citation>
    <scope>NUCLEOTIDE SEQUENCE</scope>
</reference>
<dbReference type="AlphaFoldDB" id="A0A224Y407"/>
<keyword evidence="1" id="KW-0732">Signal</keyword>
<sequence>MVVVIICNVIIVNMISVGCASVTGNLMVQNTMNVHAIRKIQILLMNQFMHKHERPLKNIYITMNVGRIIQKVLN</sequence>
<evidence type="ECO:0000256" key="1">
    <source>
        <dbReference type="SAM" id="SignalP"/>
    </source>
</evidence>
<feature type="signal peptide" evidence="1">
    <location>
        <begin position="1"/>
        <end position="20"/>
    </location>
</feature>
<proteinExistence type="predicted"/>
<protein>
    <submittedName>
        <fullName evidence="2">Putative secreted protein</fullName>
    </submittedName>
</protein>
<accession>A0A224Y407</accession>
<name>A0A224Y407_9HEMI</name>
<evidence type="ECO:0000313" key="2">
    <source>
        <dbReference type="EMBL" id="JAW15890.1"/>
    </source>
</evidence>